<feature type="region of interest" description="Disordered" evidence="1">
    <location>
        <begin position="150"/>
        <end position="181"/>
    </location>
</feature>
<dbReference type="PROSITE" id="PS50003">
    <property type="entry name" value="PH_DOMAIN"/>
    <property type="match status" value="1"/>
</dbReference>
<evidence type="ECO:0000313" key="4">
    <source>
        <dbReference type="Proteomes" id="UP000008144"/>
    </source>
</evidence>
<name>H2XJQ6_CIOIN</name>
<dbReference type="STRING" id="7719.ENSCINP00000029888"/>
<proteinExistence type="predicted"/>
<dbReference type="Gene3D" id="2.30.29.30">
    <property type="entry name" value="Pleckstrin-homology domain (PH domain)/Phosphotyrosine-binding domain (PTB)"/>
    <property type="match status" value="1"/>
</dbReference>
<organism evidence="3 4">
    <name type="scientific">Ciona intestinalis</name>
    <name type="common">Transparent sea squirt</name>
    <name type="synonym">Ascidia intestinalis</name>
    <dbReference type="NCBI Taxonomy" id="7719"/>
    <lineage>
        <taxon>Eukaryota</taxon>
        <taxon>Metazoa</taxon>
        <taxon>Chordata</taxon>
        <taxon>Tunicata</taxon>
        <taxon>Ascidiacea</taxon>
        <taxon>Phlebobranchia</taxon>
        <taxon>Cionidae</taxon>
        <taxon>Ciona</taxon>
    </lineage>
</organism>
<accession>H2XJQ6</accession>
<reference evidence="3" key="3">
    <citation type="submission" date="2025-09" db="UniProtKB">
        <authorList>
            <consortium name="Ensembl"/>
        </authorList>
    </citation>
    <scope>IDENTIFICATION</scope>
</reference>
<keyword evidence="4" id="KW-1185">Reference proteome</keyword>
<dbReference type="SUPFAM" id="SSF50044">
    <property type="entry name" value="SH3-domain"/>
    <property type="match status" value="1"/>
</dbReference>
<dbReference type="HOGENOM" id="CLU_1492314_0_0_1"/>
<dbReference type="InterPro" id="IPR001849">
    <property type="entry name" value="PH_domain"/>
</dbReference>
<evidence type="ECO:0000259" key="2">
    <source>
        <dbReference type="PROSITE" id="PS50003"/>
    </source>
</evidence>
<evidence type="ECO:0000313" key="3">
    <source>
        <dbReference type="Ensembl" id="ENSCINP00000029888.1"/>
    </source>
</evidence>
<dbReference type="InterPro" id="IPR011993">
    <property type="entry name" value="PH-like_dom_sf"/>
</dbReference>
<reference evidence="3" key="2">
    <citation type="submission" date="2025-08" db="UniProtKB">
        <authorList>
            <consortium name="Ensembl"/>
        </authorList>
    </citation>
    <scope>IDENTIFICATION</scope>
</reference>
<dbReference type="InterPro" id="IPR036028">
    <property type="entry name" value="SH3-like_dom_sf"/>
</dbReference>
<dbReference type="Ensembl" id="ENSCINT00000031625.1">
    <property type="protein sequence ID" value="ENSCINP00000029888.1"/>
    <property type="gene ID" value="ENSCING00000023928.1"/>
</dbReference>
<dbReference type="AlphaFoldDB" id="H2XJQ6"/>
<dbReference type="Proteomes" id="UP000008144">
    <property type="component" value="Unassembled WGS sequence"/>
</dbReference>
<reference evidence="4" key="1">
    <citation type="journal article" date="2002" name="Science">
        <title>The draft genome of Ciona intestinalis: insights into chordate and vertebrate origins.</title>
        <authorList>
            <person name="Dehal P."/>
            <person name="Satou Y."/>
            <person name="Campbell R.K."/>
            <person name="Chapman J."/>
            <person name="Degnan B."/>
            <person name="De Tomaso A."/>
            <person name="Davidson B."/>
            <person name="Di Gregorio A."/>
            <person name="Gelpke M."/>
            <person name="Goodstein D.M."/>
            <person name="Harafuji N."/>
            <person name="Hastings K.E."/>
            <person name="Ho I."/>
            <person name="Hotta K."/>
            <person name="Huang W."/>
            <person name="Kawashima T."/>
            <person name="Lemaire P."/>
            <person name="Martinez D."/>
            <person name="Meinertzhagen I.A."/>
            <person name="Necula S."/>
            <person name="Nonaka M."/>
            <person name="Putnam N."/>
            <person name="Rash S."/>
            <person name="Saiga H."/>
            <person name="Satake M."/>
            <person name="Terry A."/>
            <person name="Yamada L."/>
            <person name="Wang H.G."/>
            <person name="Awazu S."/>
            <person name="Azumi K."/>
            <person name="Boore J."/>
            <person name="Branno M."/>
            <person name="Chin-Bow S."/>
            <person name="DeSantis R."/>
            <person name="Doyle S."/>
            <person name="Francino P."/>
            <person name="Keys D.N."/>
            <person name="Haga S."/>
            <person name="Hayashi H."/>
            <person name="Hino K."/>
            <person name="Imai K.S."/>
            <person name="Inaba K."/>
            <person name="Kano S."/>
            <person name="Kobayashi K."/>
            <person name="Kobayashi M."/>
            <person name="Lee B.I."/>
            <person name="Makabe K.W."/>
            <person name="Manohar C."/>
            <person name="Matassi G."/>
            <person name="Medina M."/>
            <person name="Mochizuki Y."/>
            <person name="Mount S."/>
            <person name="Morishita T."/>
            <person name="Miura S."/>
            <person name="Nakayama A."/>
            <person name="Nishizaka S."/>
            <person name="Nomoto H."/>
            <person name="Ohta F."/>
            <person name="Oishi K."/>
            <person name="Rigoutsos I."/>
            <person name="Sano M."/>
            <person name="Sasaki A."/>
            <person name="Sasakura Y."/>
            <person name="Shoguchi E."/>
            <person name="Shin-i T."/>
            <person name="Spagnuolo A."/>
            <person name="Stainier D."/>
            <person name="Suzuki M.M."/>
            <person name="Tassy O."/>
            <person name="Takatori N."/>
            <person name="Tokuoka M."/>
            <person name="Yagi K."/>
            <person name="Yoshizaki F."/>
            <person name="Wada S."/>
            <person name="Zhang C."/>
            <person name="Hyatt P.D."/>
            <person name="Larimer F."/>
            <person name="Detter C."/>
            <person name="Doggett N."/>
            <person name="Glavina T."/>
            <person name="Hawkins T."/>
            <person name="Richardson P."/>
            <person name="Lucas S."/>
            <person name="Kohara Y."/>
            <person name="Levine M."/>
            <person name="Satoh N."/>
            <person name="Rokhsar D.S."/>
        </authorList>
    </citation>
    <scope>NUCLEOTIDE SEQUENCE [LARGE SCALE GENOMIC DNA]</scope>
</reference>
<sequence length="181" mass="19718">MLDEKFAILWGGRSDNKLTLKSSTTEVKQEWVRKLSELIQDSSSMKEILRPKIYSSGKRPATLLDDDRWSVTSVADNISLNSRSSGNDMTPGEHVKVVEDYGGHVTANHLSVTKRQVLLVVSLRDEFVLVQTQDGSKEGLVPISCIAPLGATSADGEPGSEVTRSKGYVGSTATLPNEKRS</sequence>
<evidence type="ECO:0000256" key="1">
    <source>
        <dbReference type="SAM" id="MobiDB-lite"/>
    </source>
</evidence>
<protein>
    <recommendedName>
        <fullName evidence="2">PH domain-containing protein</fullName>
    </recommendedName>
</protein>
<dbReference type="InParanoid" id="H2XJQ6"/>
<feature type="domain" description="PH" evidence="2">
    <location>
        <begin position="1"/>
        <end position="40"/>
    </location>
</feature>